<dbReference type="PANTHER" id="PTHR43847:SF1">
    <property type="entry name" value="BLL3993 PROTEIN"/>
    <property type="match status" value="1"/>
</dbReference>
<evidence type="ECO:0000256" key="4">
    <source>
        <dbReference type="ARBA" id="ARBA00023136"/>
    </source>
</evidence>
<keyword evidence="5" id="KW-0489">Methyltransferase</keyword>
<dbReference type="GO" id="GO:0032259">
    <property type="term" value="P:methylation"/>
    <property type="evidence" value="ECO:0007669"/>
    <property type="project" value="UniProtKB-KW"/>
</dbReference>
<evidence type="ECO:0000256" key="3">
    <source>
        <dbReference type="ARBA" id="ARBA00022989"/>
    </source>
</evidence>
<dbReference type="OrthoDB" id="422086at2759"/>
<keyword evidence="3 5" id="KW-1133">Transmembrane helix</keyword>
<comment type="catalytic activity">
    <reaction evidence="5">
        <text>[protein]-C-terminal S-[(2E,6E)-farnesyl]-L-cysteine + S-adenosyl-L-methionine = [protein]-C-terminal S-[(2E,6E)-farnesyl]-L-cysteine methyl ester + S-adenosyl-L-homocysteine</text>
        <dbReference type="Rhea" id="RHEA:21672"/>
        <dbReference type="Rhea" id="RHEA-COMP:12125"/>
        <dbReference type="Rhea" id="RHEA-COMP:12126"/>
        <dbReference type="ChEBI" id="CHEBI:57856"/>
        <dbReference type="ChEBI" id="CHEBI:59789"/>
        <dbReference type="ChEBI" id="CHEBI:90510"/>
        <dbReference type="ChEBI" id="CHEBI:90511"/>
        <dbReference type="EC" id="2.1.1.100"/>
    </reaction>
</comment>
<comment type="subcellular location">
    <subcellularLocation>
        <location evidence="5">Endoplasmic reticulum membrane</location>
        <topology evidence="5">Multi-pass membrane protein</topology>
    </subcellularLocation>
    <subcellularLocation>
        <location evidence="1">Membrane</location>
        <topology evidence="1">Multi-pass membrane protein</topology>
    </subcellularLocation>
</comment>
<dbReference type="GO" id="GO:0005789">
    <property type="term" value="C:endoplasmic reticulum membrane"/>
    <property type="evidence" value="ECO:0007669"/>
    <property type="project" value="UniProtKB-SubCell"/>
</dbReference>
<dbReference type="Gene3D" id="1.20.120.1630">
    <property type="match status" value="1"/>
</dbReference>
<dbReference type="EC" id="2.1.1.100" evidence="5"/>
<protein>
    <recommendedName>
        <fullName evidence="5">Protein-S-isoprenylcysteine O-methyltransferase</fullName>
        <ecNumber evidence="5">2.1.1.100</ecNumber>
    </recommendedName>
</protein>
<name>A0A4R0RFP1_9APHY</name>
<dbReference type="EMBL" id="RWJN01000108">
    <property type="protein sequence ID" value="TCD67150.1"/>
    <property type="molecule type" value="Genomic_DNA"/>
</dbReference>
<evidence type="ECO:0000313" key="7">
    <source>
        <dbReference type="Proteomes" id="UP000292702"/>
    </source>
</evidence>
<keyword evidence="7" id="KW-1185">Reference proteome</keyword>
<dbReference type="InterPro" id="IPR007269">
    <property type="entry name" value="ICMT_MeTrfase"/>
</dbReference>
<feature type="transmembrane region" description="Helical" evidence="5">
    <location>
        <begin position="74"/>
        <end position="95"/>
    </location>
</feature>
<organism evidence="6 7">
    <name type="scientific">Steccherinum ochraceum</name>
    <dbReference type="NCBI Taxonomy" id="92696"/>
    <lineage>
        <taxon>Eukaryota</taxon>
        <taxon>Fungi</taxon>
        <taxon>Dikarya</taxon>
        <taxon>Basidiomycota</taxon>
        <taxon>Agaricomycotina</taxon>
        <taxon>Agaricomycetes</taxon>
        <taxon>Polyporales</taxon>
        <taxon>Steccherinaceae</taxon>
        <taxon>Steccherinum</taxon>
    </lineage>
</organism>
<accession>A0A4R0RFP1</accession>
<dbReference type="GO" id="GO:0004671">
    <property type="term" value="F:protein C-terminal S-isoprenylcysteine carboxyl O-methyltransferase activity"/>
    <property type="evidence" value="ECO:0007669"/>
    <property type="project" value="UniProtKB-EC"/>
</dbReference>
<dbReference type="PANTHER" id="PTHR43847">
    <property type="entry name" value="BLL3993 PROTEIN"/>
    <property type="match status" value="1"/>
</dbReference>
<dbReference type="Pfam" id="PF04140">
    <property type="entry name" value="ICMT"/>
    <property type="match status" value="1"/>
</dbReference>
<gene>
    <name evidence="6" type="ORF">EIP91_000435</name>
</gene>
<evidence type="ECO:0000313" key="6">
    <source>
        <dbReference type="EMBL" id="TCD67150.1"/>
    </source>
</evidence>
<dbReference type="AlphaFoldDB" id="A0A4R0RFP1"/>
<proteinExistence type="inferred from homology"/>
<feature type="transmembrane region" description="Helical" evidence="5">
    <location>
        <begin position="189"/>
        <end position="211"/>
    </location>
</feature>
<feature type="transmembrane region" description="Helical" evidence="5">
    <location>
        <begin position="107"/>
        <end position="129"/>
    </location>
</feature>
<sequence length="250" mass="28191">MSSLSPSLYRIPFVATSLIANIVALTPPNQDADPEERKRYQDTKRKKLEPLTAIQWWILPTLFGYLYFLHLTEIYIILAGAYPALRLPFILNILLPSRTAISSVSDRFHVSPALIVGTSLSFFACQLRLACFRTMGRQFTFELAIKKGHKLITSGPYSVVRHPAYLGSVCQYTGLLINTLGTGSWFEAAGMWSTVFGCVVGGLWVAIVLFTMTSLVKRVPKEDKVLKEEFGKEWIDWSTKTRYKLIPGVY</sequence>
<keyword evidence="4 5" id="KW-0472">Membrane</keyword>
<keyword evidence="2 5" id="KW-0812">Transmembrane</keyword>
<keyword evidence="5" id="KW-0949">S-adenosyl-L-methionine</keyword>
<dbReference type="STRING" id="92696.A0A4R0RFP1"/>
<keyword evidence="5" id="KW-0808">Transferase</keyword>
<comment type="caution">
    <text evidence="6">The sequence shown here is derived from an EMBL/GenBank/DDBJ whole genome shotgun (WGS) entry which is preliminary data.</text>
</comment>
<dbReference type="Proteomes" id="UP000292702">
    <property type="component" value="Unassembled WGS sequence"/>
</dbReference>
<dbReference type="InterPro" id="IPR052527">
    <property type="entry name" value="Metal_cation-efflux_comp"/>
</dbReference>
<feature type="transmembrane region" description="Helical" evidence="5">
    <location>
        <begin position="48"/>
        <end position="68"/>
    </location>
</feature>
<keyword evidence="5" id="KW-0256">Endoplasmic reticulum</keyword>
<reference evidence="6 7" key="1">
    <citation type="submission" date="2018-11" db="EMBL/GenBank/DDBJ databases">
        <title>Genome assembly of Steccherinum ochraceum LE-BIN_3174, the white-rot fungus of the Steccherinaceae family (The Residual Polyporoid clade, Polyporales, Basidiomycota).</title>
        <authorList>
            <person name="Fedorova T.V."/>
            <person name="Glazunova O.A."/>
            <person name="Landesman E.O."/>
            <person name="Moiseenko K.V."/>
            <person name="Psurtseva N.V."/>
            <person name="Savinova O.S."/>
            <person name="Shakhova N.V."/>
            <person name="Tyazhelova T.V."/>
            <person name="Vasina D.V."/>
        </authorList>
    </citation>
    <scope>NUCLEOTIDE SEQUENCE [LARGE SCALE GENOMIC DNA]</scope>
    <source>
        <strain evidence="6 7">LE-BIN_3174</strain>
    </source>
</reference>
<comment type="similarity">
    <text evidence="5">Belongs to the class VI-like SAM-binding methyltransferase superfamily. Isoprenylcysteine carboxyl methyltransferase family.</text>
</comment>
<evidence type="ECO:0000256" key="2">
    <source>
        <dbReference type="ARBA" id="ARBA00022692"/>
    </source>
</evidence>
<evidence type="ECO:0000256" key="5">
    <source>
        <dbReference type="RuleBase" id="RU362022"/>
    </source>
</evidence>
<evidence type="ECO:0000256" key="1">
    <source>
        <dbReference type="ARBA" id="ARBA00004141"/>
    </source>
</evidence>